<evidence type="ECO:0000313" key="9">
    <source>
        <dbReference type="EMBL" id="KER27119.1"/>
    </source>
</evidence>
<dbReference type="Pfam" id="PF07701">
    <property type="entry name" value="HNOBA"/>
    <property type="match status" value="2"/>
</dbReference>
<dbReference type="KEGG" id="ovi:T265_05742"/>
<dbReference type="GeneID" id="20319924"/>
<dbReference type="GO" id="GO:0020037">
    <property type="term" value="F:heme binding"/>
    <property type="evidence" value="ECO:0007669"/>
    <property type="project" value="InterPro"/>
</dbReference>
<dbReference type="AlphaFoldDB" id="A0A075AEW2"/>
<dbReference type="GO" id="GO:0008074">
    <property type="term" value="C:guanylate cyclase complex, soluble"/>
    <property type="evidence" value="ECO:0007669"/>
    <property type="project" value="TreeGrafter"/>
</dbReference>
<dbReference type="SMART" id="SM00044">
    <property type="entry name" value="CYCc"/>
    <property type="match status" value="1"/>
</dbReference>
<dbReference type="Pfam" id="PF07700">
    <property type="entry name" value="HNOB"/>
    <property type="match status" value="2"/>
</dbReference>
<evidence type="ECO:0000256" key="7">
    <source>
        <dbReference type="ARBA" id="ARBA00023293"/>
    </source>
</evidence>
<evidence type="ECO:0000313" key="10">
    <source>
        <dbReference type="Proteomes" id="UP000054324"/>
    </source>
</evidence>
<keyword evidence="4" id="KW-0547">Nucleotide-binding</keyword>
<dbReference type="EMBL" id="KL596730">
    <property type="protein sequence ID" value="KER27119.1"/>
    <property type="molecule type" value="Genomic_DNA"/>
</dbReference>
<dbReference type="STRING" id="6198.A0A075AEW2"/>
<keyword evidence="5" id="KW-0342">GTP-binding</keyword>
<dbReference type="PANTHER" id="PTHR45655:SF13">
    <property type="entry name" value="SOLUBLE GUANYLATE CYCLASE GCY-32-RELATED"/>
    <property type="match status" value="1"/>
</dbReference>
<dbReference type="EC" id="4.6.1.2" evidence="2"/>
<dbReference type="Pfam" id="PF00211">
    <property type="entry name" value="Guanylate_cyc"/>
    <property type="match status" value="1"/>
</dbReference>
<dbReference type="InterPro" id="IPR038158">
    <property type="entry name" value="H-NOX_domain_sf"/>
</dbReference>
<sequence>MYGLLIVGVQHFIETYYGQHVWPLVVARAGLTTLDYQTQKIYSETIIERLMVALSQETGRSVEELRYQNGLSFAAFTVEYGYEKLLRVQGRSFIHLLRNLDNLHEHLRFSYPKIRPPSFFTVTETVDSIKLVYSSKRVGYEHYVRGQLVNLAKRFFNLNITVTLISRRMEGLVHHVMYEITHDGKTWGLPGGDYTQTTLPTWSPTLHSDEFFGVVSFFILITPTMIIQRASESFNRFDNELEGSVFSEKFLIGRPYINATFEEGLKQYLTKAFSEELWWSAILHVTGKRKVIQTRQIYPESLLPRLVSYVSEITDLSEDDIFFEYGCFFTHYLTDSGYYSLLRVIGEGFPQFMNELDDLHYHLQFSYPRIKPPSFVVAEMTDTPLFFVYVSNLTAIAALLYDLDVEVEITDCVKELTTHKYIYRITNKGGEWPKGKCKDIDKTQHDSSASLHICSQPFFRLFRFHLLFTENLYITSVGEGYNQFGAVVVEKLLTDIFFLHRPKIDLTFSEIKLHRHNTFELVLVSDVNLQKNAGRGVSLSQAACKFKGQMCYIEEWNMILFLGTPVGAHQSHRSSVNTFACSDVIIQMRPTCVGSVVVTRSPRMSGVRSSNPGTAIGYALLMSSNKSELESSASLWCGLTGIITPEQEHGRSNESGVAMNKRRRLRDTKQLADCGLYISDLNLFDRSRDIILSGDQQSDELMKLFKKQLEESKQLEKSMKRVEKMRKITDELLYQCIPKGVAQKLRSGTPALETIQTFESVSVCFTKVVNFGAKCMQISVEEVIQLLNNMYTIFDALTESHKVYKVETVGDSYMLVSGAPQRTPMHAAHITEMAMEMIVATQHGLSWPQTAQKSANERRHSLTEHVQLFVGCNTGPIVAGVVGYKTPRYCLFGDTVNTASRMMSTGVPDKIHVSNSFAEALSKYPYIVELRGKTVVKMIINQHDSMQRCTISYYLFTSQ</sequence>
<dbReference type="Proteomes" id="UP000054324">
    <property type="component" value="Unassembled WGS sequence"/>
</dbReference>
<dbReference type="InterPro" id="IPR001054">
    <property type="entry name" value="A/G_cyclase"/>
</dbReference>
<dbReference type="Gene3D" id="3.30.450.260">
    <property type="entry name" value="Haem NO binding associated domain"/>
    <property type="match status" value="1"/>
</dbReference>
<dbReference type="SUPFAM" id="SSF55073">
    <property type="entry name" value="Nucleotide cyclase"/>
    <property type="match status" value="1"/>
</dbReference>
<evidence type="ECO:0000256" key="2">
    <source>
        <dbReference type="ARBA" id="ARBA00012202"/>
    </source>
</evidence>
<reference evidence="9 10" key="1">
    <citation type="submission" date="2013-11" db="EMBL/GenBank/DDBJ databases">
        <title>Opisthorchis viverrini - life in the bile duct.</title>
        <authorList>
            <person name="Young N.D."/>
            <person name="Nagarajan N."/>
            <person name="Lin S.J."/>
            <person name="Korhonen P.K."/>
            <person name="Jex A.R."/>
            <person name="Hall R.S."/>
            <person name="Safavi-Hemami H."/>
            <person name="Kaewkong W."/>
            <person name="Bertrand D."/>
            <person name="Gao S."/>
            <person name="Seet Q."/>
            <person name="Wongkham S."/>
            <person name="Teh B.T."/>
            <person name="Wongkham C."/>
            <person name="Intapan P.M."/>
            <person name="Maleewong W."/>
            <person name="Yang X."/>
            <person name="Hu M."/>
            <person name="Wang Z."/>
            <person name="Hofmann A."/>
            <person name="Sternberg P.W."/>
            <person name="Tan P."/>
            <person name="Wang J."/>
            <person name="Gasser R.B."/>
        </authorList>
    </citation>
    <scope>NUCLEOTIDE SEQUENCE [LARGE SCALE GENOMIC DNA]</scope>
</reference>
<proteinExistence type="predicted"/>
<keyword evidence="7" id="KW-0141">cGMP biosynthesis</keyword>
<dbReference type="InterPro" id="IPR024096">
    <property type="entry name" value="NO_sig/Golgi_transp_ligand-bd"/>
</dbReference>
<evidence type="ECO:0000259" key="8">
    <source>
        <dbReference type="PROSITE" id="PS50125"/>
    </source>
</evidence>
<dbReference type="SUPFAM" id="SSF111126">
    <property type="entry name" value="Ligand-binding domain in the NO signalling and Golgi transport"/>
    <property type="match status" value="2"/>
</dbReference>
<dbReference type="RefSeq" id="XP_009169086.1">
    <property type="nucleotide sequence ID" value="XM_009170822.1"/>
</dbReference>
<evidence type="ECO:0000256" key="5">
    <source>
        <dbReference type="ARBA" id="ARBA00023134"/>
    </source>
</evidence>
<dbReference type="PANTHER" id="PTHR45655">
    <property type="entry name" value="GUANYLATE CYCLASE SOLUBLE SUBUNIT BETA-2"/>
    <property type="match status" value="1"/>
</dbReference>
<dbReference type="GO" id="GO:0019934">
    <property type="term" value="P:cGMP-mediated signaling"/>
    <property type="evidence" value="ECO:0007669"/>
    <property type="project" value="TreeGrafter"/>
</dbReference>
<dbReference type="InterPro" id="IPR042463">
    <property type="entry name" value="HNOB_dom_associated_sf"/>
</dbReference>
<evidence type="ECO:0000256" key="6">
    <source>
        <dbReference type="ARBA" id="ARBA00023239"/>
    </source>
</evidence>
<keyword evidence="3" id="KW-0963">Cytoplasm</keyword>
<evidence type="ECO:0000256" key="1">
    <source>
        <dbReference type="ARBA" id="ARBA00004496"/>
    </source>
</evidence>
<accession>A0A075AEW2</accession>
<comment type="subcellular location">
    <subcellularLocation>
        <location evidence="1">Cytoplasm</location>
    </subcellularLocation>
</comment>
<dbReference type="Gene3D" id="3.30.70.1230">
    <property type="entry name" value="Nucleotide cyclase"/>
    <property type="match status" value="1"/>
</dbReference>
<dbReference type="GO" id="GO:0070482">
    <property type="term" value="P:response to oxygen levels"/>
    <property type="evidence" value="ECO:0007669"/>
    <property type="project" value="TreeGrafter"/>
</dbReference>
<dbReference type="Gene3D" id="6.10.250.780">
    <property type="match status" value="1"/>
</dbReference>
<name>A0A075AEW2_OPIVI</name>
<dbReference type="OrthoDB" id="1890790at2759"/>
<dbReference type="InterPro" id="IPR011645">
    <property type="entry name" value="HNOB_dom_associated"/>
</dbReference>
<evidence type="ECO:0000256" key="4">
    <source>
        <dbReference type="ARBA" id="ARBA00022741"/>
    </source>
</evidence>
<keyword evidence="10" id="KW-1185">Reference proteome</keyword>
<dbReference type="Gene3D" id="3.90.1520.10">
    <property type="entry name" value="H-NOX domain"/>
    <property type="match status" value="2"/>
</dbReference>
<dbReference type="GO" id="GO:0005525">
    <property type="term" value="F:GTP binding"/>
    <property type="evidence" value="ECO:0007669"/>
    <property type="project" value="UniProtKB-KW"/>
</dbReference>
<protein>
    <recommendedName>
        <fullName evidence="2">guanylate cyclase</fullName>
        <ecNumber evidence="2">4.6.1.2</ecNumber>
    </recommendedName>
</protein>
<dbReference type="InterPro" id="IPR011644">
    <property type="entry name" value="Heme_NO-bd"/>
</dbReference>
<dbReference type="PROSITE" id="PS50125">
    <property type="entry name" value="GUANYLATE_CYCLASE_2"/>
    <property type="match status" value="1"/>
</dbReference>
<gene>
    <name evidence="9" type="ORF">T265_05742</name>
</gene>
<dbReference type="GO" id="GO:0004383">
    <property type="term" value="F:guanylate cyclase activity"/>
    <property type="evidence" value="ECO:0007669"/>
    <property type="project" value="UniProtKB-EC"/>
</dbReference>
<dbReference type="CTD" id="20319924"/>
<evidence type="ECO:0000256" key="3">
    <source>
        <dbReference type="ARBA" id="ARBA00022490"/>
    </source>
</evidence>
<dbReference type="CDD" id="cd07302">
    <property type="entry name" value="CHD"/>
    <property type="match status" value="1"/>
</dbReference>
<dbReference type="InterPro" id="IPR029787">
    <property type="entry name" value="Nucleotide_cyclase"/>
</dbReference>
<keyword evidence="6" id="KW-0456">Lyase</keyword>
<organism evidence="9 10">
    <name type="scientific">Opisthorchis viverrini</name>
    <name type="common">Southeast Asian liver fluke</name>
    <dbReference type="NCBI Taxonomy" id="6198"/>
    <lineage>
        <taxon>Eukaryota</taxon>
        <taxon>Metazoa</taxon>
        <taxon>Spiralia</taxon>
        <taxon>Lophotrochozoa</taxon>
        <taxon>Platyhelminthes</taxon>
        <taxon>Trematoda</taxon>
        <taxon>Digenea</taxon>
        <taxon>Opisthorchiida</taxon>
        <taxon>Opisthorchiata</taxon>
        <taxon>Opisthorchiidae</taxon>
        <taxon>Opisthorchis</taxon>
    </lineage>
</organism>
<feature type="domain" description="Guanylate cyclase" evidence="8">
    <location>
        <begin position="762"/>
        <end position="903"/>
    </location>
</feature>